<name>A0ABP8WDB0_9MICO</name>
<protein>
    <recommendedName>
        <fullName evidence="3">FHA domain-containing protein</fullName>
    </recommendedName>
</protein>
<organism evidence="1 2">
    <name type="scientific">Promicromonospora umidemergens</name>
    <dbReference type="NCBI Taxonomy" id="629679"/>
    <lineage>
        <taxon>Bacteria</taxon>
        <taxon>Bacillati</taxon>
        <taxon>Actinomycetota</taxon>
        <taxon>Actinomycetes</taxon>
        <taxon>Micrococcales</taxon>
        <taxon>Promicromonosporaceae</taxon>
        <taxon>Promicromonospora</taxon>
    </lineage>
</organism>
<evidence type="ECO:0008006" key="3">
    <source>
        <dbReference type="Google" id="ProtNLM"/>
    </source>
</evidence>
<dbReference type="SUPFAM" id="SSF49879">
    <property type="entry name" value="SMAD/FHA domain"/>
    <property type="match status" value="1"/>
</dbReference>
<proteinExistence type="predicted"/>
<evidence type="ECO:0000313" key="1">
    <source>
        <dbReference type="EMBL" id="GAA4687095.1"/>
    </source>
</evidence>
<dbReference type="RefSeq" id="WP_253875404.1">
    <property type="nucleotide sequence ID" value="NZ_BAABHM010000002.1"/>
</dbReference>
<keyword evidence="2" id="KW-1185">Reference proteome</keyword>
<sequence length="264" mass="29300">MTVVPQTEGTEPLSANHASLAFGVPTSEPGMIYALSVSGGIRLTAREQRSVVFGRNRPDVHVCLGEDDLRISRNQGSVTFRDGQWWLANTGHRALELPRSMTLFPEDEPFPVEEGYTPVFVNGTARRRHLLELYVAGADGQLPRPAPDAATLRDKPWKLRADERLALISLAQKYLLHDVHPQPCTWLQTATDLNALQTDESWGAKRVERLISGVRRRLSRAGVAGLTREEVGEPVGNALNHNLITELLRTRTLVPPDVLLLDEL</sequence>
<reference evidence="2" key="1">
    <citation type="journal article" date="2019" name="Int. J. Syst. Evol. Microbiol.">
        <title>The Global Catalogue of Microorganisms (GCM) 10K type strain sequencing project: providing services to taxonomists for standard genome sequencing and annotation.</title>
        <authorList>
            <consortium name="The Broad Institute Genomics Platform"/>
            <consortium name="The Broad Institute Genome Sequencing Center for Infectious Disease"/>
            <person name="Wu L."/>
            <person name="Ma J."/>
        </authorList>
    </citation>
    <scope>NUCLEOTIDE SEQUENCE [LARGE SCALE GENOMIC DNA]</scope>
    <source>
        <strain evidence="2">JCM 17975</strain>
    </source>
</reference>
<accession>A0ABP8WDB0</accession>
<dbReference type="EMBL" id="BAABHM010000002">
    <property type="protein sequence ID" value="GAA4687095.1"/>
    <property type="molecule type" value="Genomic_DNA"/>
</dbReference>
<dbReference type="InterPro" id="IPR008984">
    <property type="entry name" value="SMAD_FHA_dom_sf"/>
</dbReference>
<gene>
    <name evidence="1" type="ORF">GCM10023198_01750</name>
</gene>
<dbReference type="Proteomes" id="UP001500843">
    <property type="component" value="Unassembled WGS sequence"/>
</dbReference>
<comment type="caution">
    <text evidence="1">The sequence shown here is derived from an EMBL/GenBank/DDBJ whole genome shotgun (WGS) entry which is preliminary data.</text>
</comment>
<evidence type="ECO:0000313" key="2">
    <source>
        <dbReference type="Proteomes" id="UP001500843"/>
    </source>
</evidence>